<gene>
    <name evidence="2" type="ORF">B0T17DRAFT_607981</name>
</gene>
<dbReference type="InterPro" id="IPR044053">
    <property type="entry name" value="AsaB-like"/>
</dbReference>
<protein>
    <recommendedName>
        <fullName evidence="4">CmcJ-like methyltransferase</fullName>
    </recommendedName>
</protein>
<dbReference type="EMBL" id="JAULSR010000003">
    <property type="protein sequence ID" value="KAK0624768.1"/>
    <property type="molecule type" value="Genomic_DNA"/>
</dbReference>
<reference evidence="2" key="1">
    <citation type="submission" date="2023-06" db="EMBL/GenBank/DDBJ databases">
        <title>Genome-scale phylogeny and comparative genomics of the fungal order Sordariales.</title>
        <authorList>
            <consortium name="Lawrence Berkeley National Laboratory"/>
            <person name="Hensen N."/>
            <person name="Bonometti L."/>
            <person name="Westerberg I."/>
            <person name="Brannstrom I.O."/>
            <person name="Guillou S."/>
            <person name="Cros-Aarteil S."/>
            <person name="Calhoun S."/>
            <person name="Haridas S."/>
            <person name="Kuo A."/>
            <person name="Mondo S."/>
            <person name="Pangilinan J."/>
            <person name="Riley R."/>
            <person name="LaButti K."/>
            <person name="Andreopoulos B."/>
            <person name="Lipzen A."/>
            <person name="Chen C."/>
            <person name="Yanf M."/>
            <person name="Daum C."/>
            <person name="Ng V."/>
            <person name="Clum A."/>
            <person name="Steindorff A."/>
            <person name="Ohm R."/>
            <person name="Martin F."/>
            <person name="Silar P."/>
            <person name="Natvig D."/>
            <person name="Lalanne C."/>
            <person name="Gautier V."/>
            <person name="Ament-velasquez S.L."/>
            <person name="Kruys A."/>
            <person name="Hutchinson M.I."/>
            <person name="Powell A.J."/>
            <person name="Barry K."/>
            <person name="Miller A.N."/>
            <person name="Grigoriev I.V."/>
            <person name="Debuchy R."/>
            <person name="Gladieux P."/>
            <person name="Thoren M.H."/>
            <person name="Johannesson H."/>
        </authorList>
    </citation>
    <scope>NUCLEOTIDE SEQUENCE</scope>
    <source>
        <strain evidence="2">SMH3391-2</strain>
    </source>
</reference>
<dbReference type="Proteomes" id="UP001174934">
    <property type="component" value="Unassembled WGS sequence"/>
</dbReference>
<dbReference type="PANTHER" id="PTHR34598:SF3">
    <property type="entry name" value="OXIDOREDUCTASE AN1597"/>
    <property type="match status" value="1"/>
</dbReference>
<accession>A0AA39X021</accession>
<evidence type="ECO:0000256" key="1">
    <source>
        <dbReference type="ARBA" id="ARBA00023604"/>
    </source>
</evidence>
<dbReference type="PANTHER" id="PTHR34598">
    <property type="entry name" value="BLL6449 PROTEIN"/>
    <property type="match status" value="1"/>
</dbReference>
<comment type="caution">
    <text evidence="2">The sequence shown here is derived from an EMBL/GenBank/DDBJ whole genome shotgun (WGS) entry which is preliminary data.</text>
</comment>
<evidence type="ECO:0000313" key="3">
    <source>
        <dbReference type="Proteomes" id="UP001174934"/>
    </source>
</evidence>
<evidence type="ECO:0008006" key="4">
    <source>
        <dbReference type="Google" id="ProtNLM"/>
    </source>
</evidence>
<sequence>MSTAKASSPVGDTVTTIPFLARDDIYKTEKPYGADFPVDSINGAQSANHRFDFRSVKIHDVKFAQEDLDLDRNGACFIKAETSLKGGDIAASETAMGRYVTEITAILQKAFPHYVEVRILDHQVRKRSPEFPNGYGAKDEFAQPAALPHTDFSVKGAHMHMEHVFPGQSSIFEDRDFDLLNVWRVLKGPNNDWPLAVCDFMTVDCENDTTSNDALHPDRFGENWLLYYNESHQWYYMSGMEEDDLIVFRNTDSKGLRSRCFHAAFDNPHTSGDPRESIEMRVVAFRD</sequence>
<dbReference type="GO" id="GO:0016491">
    <property type="term" value="F:oxidoreductase activity"/>
    <property type="evidence" value="ECO:0007669"/>
    <property type="project" value="InterPro"/>
</dbReference>
<name>A0AA39X021_9PEZI</name>
<dbReference type="AlphaFoldDB" id="A0AA39X021"/>
<dbReference type="NCBIfam" id="NF041278">
    <property type="entry name" value="CmcJ_NvfI_EfuI"/>
    <property type="match status" value="1"/>
</dbReference>
<keyword evidence="3" id="KW-1185">Reference proteome</keyword>
<proteinExistence type="inferred from homology"/>
<organism evidence="2 3">
    <name type="scientific">Bombardia bombarda</name>
    <dbReference type="NCBI Taxonomy" id="252184"/>
    <lineage>
        <taxon>Eukaryota</taxon>
        <taxon>Fungi</taxon>
        <taxon>Dikarya</taxon>
        <taxon>Ascomycota</taxon>
        <taxon>Pezizomycotina</taxon>
        <taxon>Sordariomycetes</taxon>
        <taxon>Sordariomycetidae</taxon>
        <taxon>Sordariales</taxon>
        <taxon>Lasiosphaeriaceae</taxon>
        <taxon>Bombardia</taxon>
    </lineage>
</organism>
<evidence type="ECO:0000313" key="2">
    <source>
        <dbReference type="EMBL" id="KAK0624768.1"/>
    </source>
</evidence>
<comment type="similarity">
    <text evidence="1">Belongs to the asaB hydroxylase/desaturase family.</text>
</comment>